<dbReference type="SUPFAM" id="SSF52540">
    <property type="entry name" value="P-loop containing nucleoside triphosphate hydrolases"/>
    <property type="match status" value="1"/>
</dbReference>
<organism evidence="2">
    <name type="scientific">marine metagenome</name>
    <dbReference type="NCBI Taxonomy" id="408172"/>
    <lineage>
        <taxon>unclassified sequences</taxon>
        <taxon>metagenomes</taxon>
        <taxon>ecological metagenomes</taxon>
    </lineage>
</organism>
<dbReference type="EMBL" id="UINC01011739">
    <property type="protein sequence ID" value="SVA51611.1"/>
    <property type="molecule type" value="Genomic_DNA"/>
</dbReference>
<protein>
    <recommendedName>
        <fullName evidence="3">Sulfotransferase domain-containing protein</fullName>
    </recommendedName>
</protein>
<evidence type="ECO:0000313" key="2">
    <source>
        <dbReference type="EMBL" id="SVA51611.1"/>
    </source>
</evidence>
<gene>
    <name evidence="2" type="ORF">METZ01_LOCUS104465</name>
</gene>
<proteinExistence type="predicted"/>
<reference evidence="2" key="1">
    <citation type="submission" date="2018-05" db="EMBL/GenBank/DDBJ databases">
        <authorList>
            <person name="Lanie J.A."/>
            <person name="Ng W.-L."/>
            <person name="Kazmierczak K.M."/>
            <person name="Andrzejewski T.M."/>
            <person name="Davidsen T.M."/>
            <person name="Wayne K.J."/>
            <person name="Tettelin H."/>
            <person name="Glass J.I."/>
            <person name="Rusch D."/>
            <person name="Podicherti R."/>
            <person name="Tsui H.-C.T."/>
            <person name="Winkler M.E."/>
        </authorList>
    </citation>
    <scope>NUCLEOTIDE SEQUENCE</scope>
</reference>
<evidence type="ECO:0000256" key="1">
    <source>
        <dbReference type="SAM" id="Phobius"/>
    </source>
</evidence>
<accession>A0A381WH36</accession>
<dbReference type="Pfam" id="PF17784">
    <property type="entry name" value="Sulfotransfer_4"/>
    <property type="match status" value="1"/>
</dbReference>
<dbReference type="Gene3D" id="3.40.50.300">
    <property type="entry name" value="P-loop containing nucleotide triphosphate hydrolases"/>
    <property type="match status" value="1"/>
</dbReference>
<keyword evidence="1" id="KW-0812">Transmembrane</keyword>
<dbReference type="InterPro" id="IPR027417">
    <property type="entry name" value="P-loop_NTPase"/>
</dbReference>
<dbReference type="PANTHER" id="PTHR36978:SF4">
    <property type="entry name" value="P-LOOP CONTAINING NUCLEOSIDE TRIPHOSPHATE HYDROLASE PROTEIN"/>
    <property type="match status" value="1"/>
</dbReference>
<sequence>MKVLGAGFGRTGTMSLKIALEKLGIGPCYHMREVVSHPSHIKIWYDISRGEHPNWDRLFSGFNSAVDFPVCLFYEELVNKFPDAKFILTLRDFDTWYKSTANTIYKVPTMLPDWFKRVVYPIRMFIELQVNLIWVGLFKNNFSDRESTELVYNEHIESVKKTIPADKLLIYRVNEGWGPLCEFLNVDKPEIPFPKVNDTAEMLRNFAIVKSLPYVLILSIAAILVLLFMSVLL</sequence>
<keyword evidence="1" id="KW-0472">Membrane</keyword>
<feature type="transmembrane region" description="Helical" evidence="1">
    <location>
        <begin position="212"/>
        <end position="232"/>
    </location>
</feature>
<evidence type="ECO:0008006" key="3">
    <source>
        <dbReference type="Google" id="ProtNLM"/>
    </source>
</evidence>
<dbReference type="AlphaFoldDB" id="A0A381WH36"/>
<dbReference type="PANTHER" id="PTHR36978">
    <property type="entry name" value="P-LOOP CONTAINING NUCLEOTIDE TRIPHOSPHATE HYDROLASE"/>
    <property type="match status" value="1"/>
</dbReference>
<keyword evidence="1" id="KW-1133">Transmembrane helix</keyword>
<name>A0A381WH36_9ZZZZ</name>
<dbReference type="InterPro" id="IPR040632">
    <property type="entry name" value="Sulfotransfer_4"/>
</dbReference>